<gene>
    <name evidence="4" type="ORF">FGG08_007084</name>
</gene>
<comment type="similarity">
    <text evidence="1">Belongs to the amidase family.</text>
</comment>
<feature type="domain" description="Amidase" evidence="3">
    <location>
        <begin position="81"/>
        <end position="191"/>
    </location>
</feature>
<keyword evidence="5" id="KW-1185">Reference proteome</keyword>
<dbReference type="SUPFAM" id="SSF75304">
    <property type="entry name" value="Amidase signature (AS) enzymes"/>
    <property type="match status" value="1"/>
</dbReference>
<name>A0A9P8HX09_9PEZI</name>
<keyword evidence="2" id="KW-0378">Hydrolase</keyword>
<dbReference type="PANTHER" id="PTHR46072">
    <property type="entry name" value="AMIDASE-RELATED-RELATED"/>
    <property type="match status" value="1"/>
</dbReference>
<evidence type="ECO:0000256" key="2">
    <source>
        <dbReference type="ARBA" id="ARBA00022801"/>
    </source>
</evidence>
<dbReference type="PANTHER" id="PTHR46072:SF8">
    <property type="entry name" value="AMIDASE DOMAIN-CONTAINING PROTEIN"/>
    <property type="match status" value="1"/>
</dbReference>
<evidence type="ECO:0000313" key="5">
    <source>
        <dbReference type="Proteomes" id="UP000698800"/>
    </source>
</evidence>
<dbReference type="Pfam" id="PF01425">
    <property type="entry name" value="Amidase"/>
    <property type="match status" value="2"/>
</dbReference>
<reference evidence="4" key="1">
    <citation type="submission" date="2021-03" db="EMBL/GenBank/DDBJ databases">
        <title>Comparative genomics and phylogenomic investigation of the class Geoglossomycetes provide insights into ecological specialization and systematics.</title>
        <authorList>
            <person name="Melie T."/>
            <person name="Pirro S."/>
            <person name="Miller A.N."/>
            <person name="Quandt A."/>
        </authorList>
    </citation>
    <scope>NUCLEOTIDE SEQUENCE</scope>
    <source>
        <strain evidence="4">GBOQ0MN5Z8</strain>
    </source>
</reference>
<dbReference type="InterPro" id="IPR036928">
    <property type="entry name" value="AS_sf"/>
</dbReference>
<dbReference type="Proteomes" id="UP000698800">
    <property type="component" value="Unassembled WGS sequence"/>
</dbReference>
<protein>
    <recommendedName>
        <fullName evidence="3">Amidase domain-containing protein</fullName>
    </recommendedName>
</protein>
<evidence type="ECO:0000256" key="1">
    <source>
        <dbReference type="ARBA" id="ARBA00009199"/>
    </source>
</evidence>
<sequence>MQTQQEAWQTLAKAKVAATKSEIPQEWVLGQADLEDAKNQRQLSGPFIEKFLDKEELEIIRNDSVPLVEKIASGQYTALQVTRAYCKTAAIAHQINPCLHEILFASALSRARELDAHFSAHKTPQGPLHGLPVSLKDQFHVRGADTTMGYVGWIGTHEGDRSPGKARSAQSQLVGELLSLGAVLYCKRAADALARRDRQQLDRADVESGQPASVLRGFVGRDVANTNPGQTTHPSSVGFMSTSIDALRLVMASVLSTQPWLRDPEVISIPWRQEIADSTLERASPDGAANDRLPLKLGIYWTDGVVGPHPPVLRGLHTVLNAVKKAGHKVETSHSLIISLLEWSLLMVWYQKVVDWNPPLHSTARGVHWAFLMADGAHDIHKQLSLSGEPLIPDLEEWFQLRDPINLLEYQDLTLQGRDYCEAYSDYWNSTADGDQGQ</sequence>
<dbReference type="EMBL" id="JAGHQL010000245">
    <property type="protein sequence ID" value="KAH0536017.1"/>
    <property type="molecule type" value="Genomic_DNA"/>
</dbReference>
<comment type="caution">
    <text evidence="4">The sequence shown here is derived from an EMBL/GenBank/DDBJ whole genome shotgun (WGS) entry which is preliminary data.</text>
</comment>
<dbReference type="GO" id="GO:0016787">
    <property type="term" value="F:hydrolase activity"/>
    <property type="evidence" value="ECO:0007669"/>
    <property type="project" value="UniProtKB-KW"/>
</dbReference>
<dbReference type="AlphaFoldDB" id="A0A9P8HX09"/>
<evidence type="ECO:0000259" key="3">
    <source>
        <dbReference type="Pfam" id="PF01425"/>
    </source>
</evidence>
<dbReference type="InterPro" id="IPR023631">
    <property type="entry name" value="Amidase_dom"/>
</dbReference>
<dbReference type="Gene3D" id="3.90.1300.10">
    <property type="entry name" value="Amidase signature (AS) domain"/>
    <property type="match status" value="2"/>
</dbReference>
<accession>A0A9P8HX09</accession>
<evidence type="ECO:0000313" key="4">
    <source>
        <dbReference type="EMBL" id="KAH0536017.1"/>
    </source>
</evidence>
<proteinExistence type="inferred from homology"/>
<organism evidence="4 5">
    <name type="scientific">Glutinoglossum americanum</name>
    <dbReference type="NCBI Taxonomy" id="1670608"/>
    <lineage>
        <taxon>Eukaryota</taxon>
        <taxon>Fungi</taxon>
        <taxon>Dikarya</taxon>
        <taxon>Ascomycota</taxon>
        <taxon>Pezizomycotina</taxon>
        <taxon>Geoglossomycetes</taxon>
        <taxon>Geoglossales</taxon>
        <taxon>Geoglossaceae</taxon>
        <taxon>Glutinoglossum</taxon>
    </lineage>
</organism>
<feature type="domain" description="Amidase" evidence="3">
    <location>
        <begin position="229"/>
        <end position="332"/>
    </location>
</feature>
<dbReference type="OrthoDB" id="6428749at2759"/>